<name>A0A382H7S3_9ZZZZ</name>
<reference evidence="1" key="1">
    <citation type="submission" date="2018-05" db="EMBL/GenBank/DDBJ databases">
        <authorList>
            <person name="Lanie J.A."/>
            <person name="Ng W.-L."/>
            <person name="Kazmierczak K.M."/>
            <person name="Andrzejewski T.M."/>
            <person name="Davidsen T.M."/>
            <person name="Wayne K.J."/>
            <person name="Tettelin H."/>
            <person name="Glass J.I."/>
            <person name="Rusch D."/>
            <person name="Podicherti R."/>
            <person name="Tsui H.-C.T."/>
            <person name="Winkler M.E."/>
        </authorList>
    </citation>
    <scope>NUCLEOTIDE SEQUENCE</scope>
</reference>
<feature type="non-terminal residue" evidence="1">
    <location>
        <position position="327"/>
    </location>
</feature>
<accession>A0A382H7S3</accession>
<organism evidence="1">
    <name type="scientific">marine metagenome</name>
    <dbReference type="NCBI Taxonomy" id="408172"/>
    <lineage>
        <taxon>unclassified sequences</taxon>
        <taxon>metagenomes</taxon>
        <taxon>ecological metagenomes</taxon>
    </lineage>
</organism>
<dbReference type="EMBL" id="UINC01059669">
    <property type="protein sequence ID" value="SVB83334.1"/>
    <property type="molecule type" value="Genomic_DNA"/>
</dbReference>
<dbReference type="InterPro" id="IPR010538">
    <property type="entry name" value="DHOR"/>
</dbReference>
<gene>
    <name evidence="1" type="ORF">METZ01_LOCUS236188</name>
</gene>
<dbReference type="Pfam" id="PF06537">
    <property type="entry name" value="DHOR"/>
    <property type="match status" value="1"/>
</dbReference>
<evidence type="ECO:0000313" key="1">
    <source>
        <dbReference type="EMBL" id="SVB83334.1"/>
    </source>
</evidence>
<sequence length="327" mass="36343">MDLFIPFKKCLQFLLISIVFSFTNFTTTTALEAKFKRISKIISPTNDFSKPESFERRPAGAATVFKLINQNSFSHSSANMSFERELDFKVGNGFFRRVWVSSPSSTKSADGLGPIFNARSCQGCHLKDGRGHTPSGNWPEDNAVSMFLRLSIPPQNEEQRSLIANHFVKVIPSPKYGIQLQDIAIQGHNEEGKIHIVYEEMPMYFTDGKVVNLRKPTYKIIDWKYGAPNTELLTSPRVAPPMIGLGMLEAISDEDILANSDPNDDNKDGISGKPNLVWDIQKQNVAIGRFGWKAGEPNLRQQASAAFNIDLGISGPLAKSPWGDCTT</sequence>
<evidence type="ECO:0008006" key="2">
    <source>
        <dbReference type="Google" id="ProtNLM"/>
    </source>
</evidence>
<proteinExistence type="predicted"/>
<protein>
    <recommendedName>
        <fullName evidence="2">Thiol oxidoreductase</fullName>
    </recommendedName>
</protein>
<dbReference type="AlphaFoldDB" id="A0A382H7S3"/>